<reference evidence="3" key="1">
    <citation type="submission" date="2017-11" db="EMBL/GenBank/DDBJ databases">
        <authorList>
            <person name="Blom J."/>
        </authorList>
    </citation>
    <scope>NUCLEOTIDE SEQUENCE [LARGE SCALE GENOMIC DNA]</scope>
</reference>
<dbReference type="GO" id="GO:0016887">
    <property type="term" value="F:ATP hydrolysis activity"/>
    <property type="evidence" value="ECO:0007669"/>
    <property type="project" value="InterPro"/>
</dbReference>
<dbReference type="EMBL" id="LT963395">
    <property type="protein sequence ID" value="SOS24420.1"/>
    <property type="molecule type" value="Genomic_DNA"/>
</dbReference>
<protein>
    <submittedName>
        <fullName evidence="2">Transposition protein, TnsC-like protein</fullName>
    </submittedName>
</protein>
<organism evidence="2 3">
    <name type="scientific">Pseudomonas cerasi</name>
    <dbReference type="NCBI Taxonomy" id="1583341"/>
    <lineage>
        <taxon>Bacteria</taxon>
        <taxon>Pseudomonadati</taxon>
        <taxon>Pseudomonadota</taxon>
        <taxon>Gammaproteobacteria</taxon>
        <taxon>Pseudomonadales</taxon>
        <taxon>Pseudomonadaceae</taxon>
        <taxon>Pseudomonas</taxon>
    </lineage>
</organism>
<evidence type="ECO:0000313" key="3">
    <source>
        <dbReference type="Proteomes" id="UP000239025"/>
    </source>
</evidence>
<dbReference type="InterPro" id="IPR049945">
    <property type="entry name" value="AAA_22"/>
</dbReference>
<dbReference type="Pfam" id="PF13401">
    <property type="entry name" value="AAA_22"/>
    <property type="match status" value="1"/>
</dbReference>
<dbReference type="SUPFAM" id="SSF52540">
    <property type="entry name" value="P-loop containing nucleoside triphosphate hydrolases"/>
    <property type="match status" value="1"/>
</dbReference>
<accession>A0A193SXT3</accession>
<dbReference type="Proteomes" id="UP000239025">
    <property type="component" value="Chromosome 1"/>
</dbReference>
<dbReference type="RefSeq" id="WP_157893937.1">
    <property type="nucleotide sequence ID" value="NZ_LT222319.1"/>
</dbReference>
<evidence type="ECO:0000313" key="2">
    <source>
        <dbReference type="EMBL" id="SOS24420.1"/>
    </source>
</evidence>
<dbReference type="AlphaFoldDB" id="A0A193SXT3"/>
<gene>
    <name evidence="2" type="ORF">PL963_05335</name>
</gene>
<dbReference type="InterPro" id="IPR027417">
    <property type="entry name" value="P-loop_NTPase"/>
</dbReference>
<proteinExistence type="predicted"/>
<feature type="domain" description="ORC1/DEAH AAA+ ATPase" evidence="1">
    <location>
        <begin position="98"/>
        <end position="229"/>
    </location>
</feature>
<evidence type="ECO:0000259" key="1">
    <source>
        <dbReference type="Pfam" id="PF13401"/>
    </source>
</evidence>
<sequence>MIDILTTRFQPSLDDKHLREAITVRPEPVLGLENLNRYVAAERLSETLKKVFIPTAFTLDLIQEMLGRAQSFSVDNFSTEQQYLSCLYNPPAREVFPICFTGLAGVGKSATITALRKVLPSPQALKIDHYVEEAVVLSHWYASARESSLVRQLLADLLNQTISSRDSVAELIARCRRRAYAEGVSTVLLDEMQFVNLGQGAARVTDILLSMAKIGAPLIYVANYSLVHKLKERNSEDTQRLLSEPRIMLPDTLDCKSWHEYMRECLAACNDRLKIEAKILAEDLYRFTFGIKRFVVQLLKLAYLEARSASRFSIERRDLQAAFVSSGYSVHKIAVEELVREAIQKSSTGIRKDLKCPFTIPLRSSVIEFSRKDREQRVATKVLVSALTKTELSGLQEVAPNLVATNLPSNVKKTSVRKTSDEEMAKNHARLLAKTLDSKNKPNT</sequence>
<keyword evidence="3" id="KW-1185">Reference proteome</keyword>
<name>A0A193SXT3_9PSED</name>